<reference evidence="1 2" key="1">
    <citation type="journal article" date="2019" name="Sci. Rep.">
        <title>Orb-weaving spider Araneus ventricosus genome elucidates the spidroin gene catalogue.</title>
        <authorList>
            <person name="Kono N."/>
            <person name="Nakamura H."/>
            <person name="Ohtoshi R."/>
            <person name="Moran D.A.P."/>
            <person name="Shinohara A."/>
            <person name="Yoshida Y."/>
            <person name="Fujiwara M."/>
            <person name="Mori M."/>
            <person name="Tomita M."/>
            <person name="Arakawa K."/>
        </authorList>
    </citation>
    <scope>NUCLEOTIDE SEQUENCE [LARGE SCALE GENOMIC DNA]</scope>
</reference>
<proteinExistence type="predicted"/>
<gene>
    <name evidence="1" type="ORF">AVEN_240965_1</name>
</gene>
<dbReference type="PANTHER" id="PTHR46114">
    <property type="entry name" value="APPLE DOMAIN-CONTAINING PROTEIN"/>
    <property type="match status" value="1"/>
</dbReference>
<dbReference type="OrthoDB" id="8063408at2759"/>
<dbReference type="Proteomes" id="UP000499080">
    <property type="component" value="Unassembled WGS sequence"/>
</dbReference>
<accession>A0A4Y2K2V6</accession>
<sequence>MLALFQDFGCNMSLKIHFLDSHLNSFLDNCRQVNDEHGERFHQDTANVEKRYQRNSYTAMLAEYCWTLIRDAPHVHYKRQVKRNRKSEAD</sequence>
<dbReference type="AlphaFoldDB" id="A0A4Y2K2V6"/>
<evidence type="ECO:0000313" key="1">
    <source>
        <dbReference type="EMBL" id="GBM96654.1"/>
    </source>
</evidence>
<keyword evidence="2" id="KW-1185">Reference proteome</keyword>
<protein>
    <submittedName>
        <fullName evidence="1">Uncharacterized protein</fullName>
    </submittedName>
</protein>
<dbReference type="EMBL" id="BGPR01004164">
    <property type="protein sequence ID" value="GBM96654.1"/>
    <property type="molecule type" value="Genomic_DNA"/>
</dbReference>
<name>A0A4Y2K2V6_ARAVE</name>
<evidence type="ECO:0000313" key="2">
    <source>
        <dbReference type="Proteomes" id="UP000499080"/>
    </source>
</evidence>
<organism evidence="1 2">
    <name type="scientific">Araneus ventricosus</name>
    <name type="common">Orbweaver spider</name>
    <name type="synonym">Epeira ventricosa</name>
    <dbReference type="NCBI Taxonomy" id="182803"/>
    <lineage>
        <taxon>Eukaryota</taxon>
        <taxon>Metazoa</taxon>
        <taxon>Ecdysozoa</taxon>
        <taxon>Arthropoda</taxon>
        <taxon>Chelicerata</taxon>
        <taxon>Arachnida</taxon>
        <taxon>Araneae</taxon>
        <taxon>Araneomorphae</taxon>
        <taxon>Entelegynae</taxon>
        <taxon>Araneoidea</taxon>
        <taxon>Araneidae</taxon>
        <taxon>Araneus</taxon>
    </lineage>
</organism>
<dbReference type="PANTHER" id="PTHR46114:SF2">
    <property type="entry name" value="CULLIN N-TERMINAL DOMAIN-CONTAINING PROTEIN"/>
    <property type="match status" value="1"/>
</dbReference>
<comment type="caution">
    <text evidence="1">The sequence shown here is derived from an EMBL/GenBank/DDBJ whole genome shotgun (WGS) entry which is preliminary data.</text>
</comment>